<dbReference type="Proteomes" id="UP000011014">
    <property type="component" value="Unassembled WGS sequence"/>
</dbReference>
<evidence type="ECO:0000256" key="2">
    <source>
        <dbReference type="SAM" id="Phobius"/>
    </source>
</evidence>
<keyword evidence="2" id="KW-0812">Transmembrane</keyword>
<keyword evidence="2" id="KW-0472">Membrane</keyword>
<keyword evidence="2" id="KW-1133">Transmembrane helix</keyword>
<feature type="transmembrane region" description="Helical" evidence="2">
    <location>
        <begin position="21"/>
        <end position="41"/>
    </location>
</feature>
<feature type="compositionally biased region" description="Basic and acidic residues" evidence="1">
    <location>
        <begin position="72"/>
        <end position="81"/>
    </location>
</feature>
<feature type="compositionally biased region" description="Polar residues" evidence="1">
    <location>
        <begin position="106"/>
        <end position="122"/>
    </location>
</feature>
<feature type="non-terminal residue" evidence="3">
    <location>
        <position position="283"/>
    </location>
</feature>
<evidence type="ECO:0000256" key="1">
    <source>
        <dbReference type="SAM" id="MobiDB-lite"/>
    </source>
</evidence>
<proteinExistence type="predicted"/>
<name>E4Z351_OIKDI</name>
<evidence type="ECO:0000313" key="3">
    <source>
        <dbReference type="EMBL" id="CBY42129.1"/>
    </source>
</evidence>
<feature type="region of interest" description="Disordered" evidence="1">
    <location>
        <begin position="72"/>
        <end position="136"/>
    </location>
</feature>
<reference evidence="3" key="1">
    <citation type="journal article" date="2010" name="Science">
        <title>Plasticity of animal genome architecture unmasked by rapid evolution of a pelagic tunicate.</title>
        <authorList>
            <person name="Denoeud F."/>
            <person name="Henriet S."/>
            <person name="Mungpakdee S."/>
            <person name="Aury J.M."/>
            <person name="Da Silva C."/>
            <person name="Brinkmann H."/>
            <person name="Mikhaleva J."/>
            <person name="Olsen L.C."/>
            <person name="Jubin C."/>
            <person name="Canestro C."/>
            <person name="Bouquet J.M."/>
            <person name="Danks G."/>
            <person name="Poulain J."/>
            <person name="Campsteijn C."/>
            <person name="Adamski M."/>
            <person name="Cross I."/>
            <person name="Yadetie F."/>
            <person name="Muffato M."/>
            <person name="Louis A."/>
            <person name="Butcher S."/>
            <person name="Tsagkogeorga G."/>
            <person name="Konrad A."/>
            <person name="Singh S."/>
            <person name="Jensen M.F."/>
            <person name="Cong E.H."/>
            <person name="Eikeseth-Otteraa H."/>
            <person name="Noel B."/>
            <person name="Anthouard V."/>
            <person name="Porcel B.M."/>
            <person name="Kachouri-Lafond R."/>
            <person name="Nishino A."/>
            <person name="Ugolini M."/>
            <person name="Chourrout P."/>
            <person name="Nishida H."/>
            <person name="Aasland R."/>
            <person name="Huzurbazar S."/>
            <person name="Westhof E."/>
            <person name="Delsuc F."/>
            <person name="Lehrach H."/>
            <person name="Reinhardt R."/>
            <person name="Weissenbach J."/>
            <person name="Roy S.W."/>
            <person name="Artiguenave F."/>
            <person name="Postlethwait J.H."/>
            <person name="Manak J.R."/>
            <person name="Thompson E.M."/>
            <person name="Jaillon O."/>
            <person name="Du Pasquier L."/>
            <person name="Boudinot P."/>
            <person name="Liberles D.A."/>
            <person name="Volff J.N."/>
            <person name="Philippe H."/>
            <person name="Lenhard B."/>
            <person name="Roest Crollius H."/>
            <person name="Wincker P."/>
            <person name="Chourrout D."/>
        </authorList>
    </citation>
    <scope>NUCLEOTIDE SEQUENCE [LARGE SCALE GENOMIC DNA]</scope>
</reference>
<sequence length="283" mass="31200">MELIPSLRRQTIQLVLRKTKLLNGPVLRFTGFSIIGFFWLLQIKPDIRTLPGYKPKTDAQLEAEREAAEKYSREVRLRSEQSRQAWRSKGHSRSKSVGISEPARPFQNSFTEPDSGVSSSSEVAPPLPSQKRPARVPPKIKSVVIVPEKKAKNAPRKPSPMRQPVIRTFENTASQPQRLQIQVPIPAGARGVSTRTIVVPPGASMNVTVKSPHPPAQPSLGERLKELFPEFNVENGSTLAEAIVEAAKNGDPDRVTEAIERAVAKSAMPKRNGVFVTSRAANQ</sequence>
<dbReference type="EMBL" id="FN656896">
    <property type="protein sequence ID" value="CBY42129.1"/>
    <property type="molecule type" value="Genomic_DNA"/>
</dbReference>
<dbReference type="AlphaFoldDB" id="E4Z351"/>
<gene>
    <name evidence="3" type="ORF">GSOID_T00025801001</name>
</gene>
<organism evidence="3">
    <name type="scientific">Oikopleura dioica</name>
    <name type="common">Tunicate</name>
    <dbReference type="NCBI Taxonomy" id="34765"/>
    <lineage>
        <taxon>Eukaryota</taxon>
        <taxon>Metazoa</taxon>
        <taxon>Chordata</taxon>
        <taxon>Tunicata</taxon>
        <taxon>Appendicularia</taxon>
        <taxon>Copelata</taxon>
        <taxon>Oikopleuridae</taxon>
        <taxon>Oikopleura</taxon>
    </lineage>
</organism>
<protein>
    <submittedName>
        <fullName evidence="3">Uncharacterized protein</fullName>
    </submittedName>
</protein>
<accession>E4Z351</accession>